<organism evidence="2 3">
    <name type="scientific">Biomphalaria glabrata</name>
    <name type="common">Bloodfluke planorb</name>
    <name type="synonym">Freshwater snail</name>
    <dbReference type="NCBI Taxonomy" id="6526"/>
    <lineage>
        <taxon>Eukaryota</taxon>
        <taxon>Metazoa</taxon>
        <taxon>Spiralia</taxon>
        <taxon>Lophotrochozoa</taxon>
        <taxon>Mollusca</taxon>
        <taxon>Gastropoda</taxon>
        <taxon>Heterobranchia</taxon>
        <taxon>Euthyneura</taxon>
        <taxon>Panpulmonata</taxon>
        <taxon>Hygrophila</taxon>
        <taxon>Lymnaeoidea</taxon>
        <taxon>Planorbidae</taxon>
        <taxon>Biomphalaria</taxon>
    </lineage>
</organism>
<keyword evidence="1" id="KW-0812">Transmembrane</keyword>
<keyword evidence="1" id="KW-1133">Transmembrane helix</keyword>
<feature type="transmembrane region" description="Helical" evidence="1">
    <location>
        <begin position="12"/>
        <end position="30"/>
    </location>
</feature>
<keyword evidence="2" id="KW-1185">Reference proteome</keyword>
<dbReference type="AlphaFoldDB" id="A0A9W2Z001"/>
<dbReference type="Proteomes" id="UP001165740">
    <property type="component" value="Chromosome 15"/>
</dbReference>
<keyword evidence="1" id="KW-0472">Membrane</keyword>
<gene>
    <name evidence="3" type="primary">LOC106055610</name>
</gene>
<name>A0A9W2Z001_BIOGL</name>
<evidence type="ECO:0000256" key="1">
    <source>
        <dbReference type="SAM" id="Phobius"/>
    </source>
</evidence>
<dbReference type="RefSeq" id="XP_055868274.1">
    <property type="nucleotide sequence ID" value="XM_056012299.1"/>
</dbReference>
<evidence type="ECO:0000313" key="3">
    <source>
        <dbReference type="RefSeq" id="XP_055868274.1"/>
    </source>
</evidence>
<sequence length="213" mass="23736">MSLYSVYWSHCVIMNSVNLIVLSAFIVYGVSAISCPRCTNENDWQTCTGTQTCGGGDDTCQLEIDNNNNDRYKLIYHCTHSQNCQQHATTYCDITVHGHCSMCCDTIDSCKILLDTVFEAGVSVTTCPKCTNVNDWMSCTNTQICHGSEDGCQLVVDNDGIRHKVNYHCIHRQNCQQHETQHCDISVHGHCNFCCDTADACRVQIEGIFDPSA</sequence>
<evidence type="ECO:0000313" key="2">
    <source>
        <dbReference type="Proteomes" id="UP001165740"/>
    </source>
</evidence>
<proteinExistence type="predicted"/>
<accession>A0A9W2Z001</accession>
<dbReference type="OrthoDB" id="6130170at2759"/>
<reference evidence="3" key="1">
    <citation type="submission" date="2025-08" db="UniProtKB">
        <authorList>
            <consortium name="RefSeq"/>
        </authorList>
    </citation>
    <scope>IDENTIFICATION</scope>
</reference>
<protein>
    <submittedName>
        <fullName evidence="3">Uncharacterized protein LOC106055610 isoform X1</fullName>
    </submittedName>
</protein>
<dbReference type="GeneID" id="106055610"/>